<evidence type="ECO:0000313" key="2">
    <source>
        <dbReference type="Proteomes" id="UP000001542"/>
    </source>
</evidence>
<reference evidence="1" key="2">
    <citation type="journal article" date="2007" name="Science">
        <title>Draft genome sequence of the sexually transmitted pathogen Trichomonas vaginalis.</title>
        <authorList>
            <person name="Carlton J.M."/>
            <person name="Hirt R.P."/>
            <person name="Silva J.C."/>
            <person name="Delcher A.L."/>
            <person name="Schatz M."/>
            <person name="Zhao Q."/>
            <person name="Wortman J.R."/>
            <person name="Bidwell S.L."/>
            <person name="Alsmark U.C.M."/>
            <person name="Besteiro S."/>
            <person name="Sicheritz-Ponten T."/>
            <person name="Noel C.J."/>
            <person name="Dacks J.B."/>
            <person name="Foster P.G."/>
            <person name="Simillion C."/>
            <person name="Van de Peer Y."/>
            <person name="Miranda-Saavedra D."/>
            <person name="Barton G.J."/>
            <person name="Westrop G.D."/>
            <person name="Mueller S."/>
            <person name="Dessi D."/>
            <person name="Fiori P.L."/>
            <person name="Ren Q."/>
            <person name="Paulsen I."/>
            <person name="Zhang H."/>
            <person name="Bastida-Corcuera F.D."/>
            <person name="Simoes-Barbosa A."/>
            <person name="Brown M.T."/>
            <person name="Hayes R.D."/>
            <person name="Mukherjee M."/>
            <person name="Okumura C.Y."/>
            <person name="Schneider R."/>
            <person name="Smith A.J."/>
            <person name="Vanacova S."/>
            <person name="Villalvazo M."/>
            <person name="Haas B.J."/>
            <person name="Pertea M."/>
            <person name="Feldblyum T.V."/>
            <person name="Utterback T.R."/>
            <person name="Shu C.L."/>
            <person name="Osoegawa K."/>
            <person name="de Jong P.J."/>
            <person name="Hrdy I."/>
            <person name="Horvathova L."/>
            <person name="Zubacova Z."/>
            <person name="Dolezal P."/>
            <person name="Malik S.B."/>
            <person name="Logsdon J.M. Jr."/>
            <person name="Henze K."/>
            <person name="Gupta A."/>
            <person name="Wang C.C."/>
            <person name="Dunne R.L."/>
            <person name="Upcroft J.A."/>
            <person name="Upcroft P."/>
            <person name="White O."/>
            <person name="Salzberg S.L."/>
            <person name="Tang P."/>
            <person name="Chiu C.-H."/>
            <person name="Lee Y.-S."/>
            <person name="Embley T.M."/>
            <person name="Coombs G.H."/>
            <person name="Mottram J.C."/>
            <person name="Tachezy J."/>
            <person name="Fraser-Liggett C.M."/>
            <person name="Johnson P.J."/>
        </authorList>
    </citation>
    <scope>NUCLEOTIDE SEQUENCE [LARGE SCALE GENOMIC DNA]</scope>
    <source>
        <strain evidence="1">G3</strain>
    </source>
</reference>
<sequence>MGALQSTPEQKAPELVGDFDTLLGKVTDVASLNLINGFEFTHVYQPQPSHSIVQTISISPRIHPVELAAQAGEKVIPGNYSAVFVGTVSDMEYRVALPLFGSPNVQLTVPLSQYSKTSLYVDCTLNPGITGYLKYRGPKVASEFAFSASNYFTQGNIIANFSTMYKKTLFGAIIQKPLFSAGYVFRAGCATDFGKFNDGIFLSLEPKLRINKSITYSPNEDTTGGIQLDILPSELRAKSAFFINRNFAMTVFAFNVTSDATISSSLQRRFGKGYQMTLTSQADIFRKHYNFGLGLVFA</sequence>
<dbReference type="EMBL" id="DS113488">
    <property type="protein sequence ID" value="EAY03997.1"/>
    <property type="molecule type" value="Genomic_DNA"/>
</dbReference>
<reference evidence="1" key="1">
    <citation type="submission" date="2006-10" db="EMBL/GenBank/DDBJ databases">
        <authorList>
            <person name="Amadeo P."/>
            <person name="Zhao Q."/>
            <person name="Wortman J."/>
            <person name="Fraser-Liggett C."/>
            <person name="Carlton J."/>
        </authorList>
    </citation>
    <scope>NUCLEOTIDE SEQUENCE</scope>
    <source>
        <strain evidence="1">G3</strain>
    </source>
</reference>
<organism evidence="1 2">
    <name type="scientific">Trichomonas vaginalis (strain ATCC PRA-98 / G3)</name>
    <dbReference type="NCBI Taxonomy" id="412133"/>
    <lineage>
        <taxon>Eukaryota</taxon>
        <taxon>Metamonada</taxon>
        <taxon>Parabasalia</taxon>
        <taxon>Trichomonadida</taxon>
        <taxon>Trichomonadidae</taxon>
        <taxon>Trichomonas</taxon>
    </lineage>
</organism>
<dbReference type="AlphaFoldDB" id="A2ETM9"/>
<dbReference type="TCDB" id="1.B.8.8.6">
    <property type="family name" value="the mitochondrial and plastid porin (mpp) family"/>
</dbReference>
<proteinExistence type="predicted"/>
<dbReference type="VEuPathDB" id="TrichDB:TVAGG3_0404130"/>
<keyword evidence="2" id="KW-1185">Reference proteome</keyword>
<accession>A2ETM9</accession>
<dbReference type="Proteomes" id="UP000001542">
    <property type="component" value="Unassembled WGS sequence"/>
</dbReference>
<evidence type="ECO:0000313" key="1">
    <source>
        <dbReference type="EMBL" id="EAY03997.1"/>
    </source>
</evidence>
<dbReference type="KEGG" id="tva:4761846"/>
<dbReference type="InParanoid" id="A2ETM9"/>
<dbReference type="VEuPathDB" id="TrichDB:TVAG_195900"/>
<gene>
    <name evidence="1" type="ORF">TVAG_195900</name>
</gene>
<protein>
    <submittedName>
        <fullName evidence="1">Uncharacterized protein</fullName>
    </submittedName>
</protein>
<name>A2ETM9_TRIV3</name>
<dbReference type="RefSeq" id="XP_001316220.1">
    <property type="nucleotide sequence ID" value="XM_001316185.1"/>
</dbReference>